<accession>A0ABT3SVI5</accession>
<feature type="transmembrane region" description="Helical" evidence="5">
    <location>
        <begin position="129"/>
        <end position="146"/>
    </location>
</feature>
<evidence type="ECO:0000256" key="5">
    <source>
        <dbReference type="SAM" id="Phobius"/>
    </source>
</evidence>
<organism evidence="7 8">
    <name type="scientific">Candidatus Seongchinamella marina</name>
    <dbReference type="NCBI Taxonomy" id="2518990"/>
    <lineage>
        <taxon>Bacteria</taxon>
        <taxon>Pseudomonadati</taxon>
        <taxon>Pseudomonadota</taxon>
        <taxon>Gammaproteobacteria</taxon>
        <taxon>Cellvibrionales</taxon>
        <taxon>Halieaceae</taxon>
        <taxon>Seongchinamella</taxon>
    </lineage>
</organism>
<comment type="subcellular location">
    <subcellularLocation>
        <location evidence="1">Membrane</location>
        <topology evidence="1">Multi-pass membrane protein</topology>
    </subcellularLocation>
</comment>
<evidence type="ECO:0000313" key="8">
    <source>
        <dbReference type="Proteomes" id="UP001143307"/>
    </source>
</evidence>
<sequence length="191" mass="20908">MDKDMTLLIAGVLLWSLVHFIPSVGHSFKQSLTGKLGEDGYKGVFSLLLVAALLMMVFGWRSIDQPGFLYALPLWTRHLGMLLIVIAFILFVAAGVPTRIKQIVRHPQLTGVAIWAAAHLMMNGDSRSLVLFGGLGTWAILEMVLINRRDGEWVKADVPAMGQEVKILIISLVAVTIAIFAHPWLAGVAII</sequence>
<keyword evidence="8" id="KW-1185">Reference proteome</keyword>
<gene>
    <name evidence="7" type="ORF">EYC87_10475</name>
</gene>
<feature type="transmembrane region" description="Helical" evidence="5">
    <location>
        <begin position="167"/>
        <end position="190"/>
    </location>
</feature>
<evidence type="ECO:0000256" key="1">
    <source>
        <dbReference type="ARBA" id="ARBA00004141"/>
    </source>
</evidence>
<comment type="caution">
    <text evidence="7">The sequence shown here is derived from an EMBL/GenBank/DDBJ whole genome shotgun (WGS) entry which is preliminary data.</text>
</comment>
<proteinExistence type="predicted"/>
<protein>
    <submittedName>
        <fullName evidence="7">NnrU protein</fullName>
    </submittedName>
</protein>
<feature type="transmembrane region" description="Helical" evidence="5">
    <location>
        <begin position="75"/>
        <end position="96"/>
    </location>
</feature>
<feature type="domain" description="NnrU" evidence="6">
    <location>
        <begin position="7"/>
        <end position="189"/>
    </location>
</feature>
<evidence type="ECO:0000256" key="3">
    <source>
        <dbReference type="ARBA" id="ARBA00022989"/>
    </source>
</evidence>
<keyword evidence="3 5" id="KW-1133">Transmembrane helix</keyword>
<name>A0ABT3SVI5_9GAMM</name>
<evidence type="ECO:0000256" key="2">
    <source>
        <dbReference type="ARBA" id="ARBA00022692"/>
    </source>
</evidence>
<dbReference type="EMBL" id="SHNP01000003">
    <property type="protein sequence ID" value="MCX2974005.1"/>
    <property type="molecule type" value="Genomic_DNA"/>
</dbReference>
<reference evidence="7" key="1">
    <citation type="submission" date="2019-02" db="EMBL/GenBank/DDBJ databases">
        <authorList>
            <person name="Li S.-H."/>
        </authorList>
    </citation>
    <scope>NUCLEOTIDE SEQUENCE</scope>
    <source>
        <strain evidence="7">IMCC8485</strain>
    </source>
</reference>
<evidence type="ECO:0000313" key="7">
    <source>
        <dbReference type="EMBL" id="MCX2974005.1"/>
    </source>
</evidence>
<evidence type="ECO:0000259" key="6">
    <source>
        <dbReference type="Pfam" id="PF07298"/>
    </source>
</evidence>
<dbReference type="Pfam" id="PF07298">
    <property type="entry name" value="NnrU"/>
    <property type="match status" value="1"/>
</dbReference>
<dbReference type="InterPro" id="IPR009915">
    <property type="entry name" value="NnrU_dom"/>
</dbReference>
<evidence type="ECO:0000256" key="4">
    <source>
        <dbReference type="ARBA" id="ARBA00023136"/>
    </source>
</evidence>
<dbReference type="Proteomes" id="UP001143307">
    <property type="component" value="Unassembled WGS sequence"/>
</dbReference>
<feature type="transmembrane region" description="Helical" evidence="5">
    <location>
        <begin position="43"/>
        <end position="63"/>
    </location>
</feature>
<keyword evidence="2 5" id="KW-0812">Transmembrane</keyword>
<keyword evidence="4 5" id="KW-0472">Membrane</keyword>